<feature type="domain" description="Autotransporter" evidence="3">
    <location>
        <begin position="701"/>
        <end position="978"/>
    </location>
</feature>
<dbReference type="PATRIC" id="fig|1134510.3.peg.1679"/>
<evidence type="ECO:0000256" key="1">
    <source>
        <dbReference type="SAM" id="MobiDB-lite"/>
    </source>
</evidence>
<dbReference type="RefSeq" id="WP_034460384.1">
    <property type="nucleotide sequence ID" value="NZ_CADEAH010000009.1"/>
</dbReference>
<dbReference type="SUPFAM" id="SSF103515">
    <property type="entry name" value="Autotransporter"/>
    <property type="match status" value="1"/>
</dbReference>
<gene>
    <name evidence="4" type="ORF">O9A_01459</name>
</gene>
<comment type="caution">
    <text evidence="4">The sequence shown here is derived from an EMBL/GenBank/DDBJ whole genome shotgun (WGS) entry which is preliminary data.</text>
</comment>
<feature type="compositionally biased region" description="Low complexity" evidence="1">
    <location>
        <begin position="76"/>
        <end position="94"/>
    </location>
</feature>
<dbReference type="PANTHER" id="PTHR35037:SF3">
    <property type="entry name" value="C-TERMINAL REGION OF AIDA-LIKE PROTEIN"/>
    <property type="match status" value="1"/>
</dbReference>
<dbReference type="InterPro" id="IPR006315">
    <property type="entry name" value="OM_autotransptr_brl_dom"/>
</dbReference>
<keyword evidence="5" id="KW-1185">Reference proteome</keyword>
<proteinExistence type="predicted"/>
<keyword evidence="2" id="KW-0732">Signal</keyword>
<dbReference type="Pfam" id="PF03797">
    <property type="entry name" value="Autotransporter"/>
    <property type="match status" value="1"/>
</dbReference>
<dbReference type="InterPro" id="IPR005546">
    <property type="entry name" value="Autotransporte_beta"/>
</dbReference>
<evidence type="ECO:0000313" key="4">
    <source>
        <dbReference type="EMBL" id="KEC54010.1"/>
    </source>
</evidence>
<feature type="region of interest" description="Disordered" evidence="1">
    <location>
        <begin position="75"/>
        <end position="94"/>
    </location>
</feature>
<dbReference type="Gene3D" id="2.160.20.20">
    <property type="match status" value="1"/>
</dbReference>
<dbReference type="NCBIfam" id="TIGR01414">
    <property type="entry name" value="autotrans_barl"/>
    <property type="match status" value="1"/>
</dbReference>
<dbReference type="OrthoDB" id="7922675at2"/>
<dbReference type="GO" id="GO:0019867">
    <property type="term" value="C:outer membrane"/>
    <property type="evidence" value="ECO:0007669"/>
    <property type="project" value="InterPro"/>
</dbReference>
<dbReference type="AlphaFoldDB" id="A0A067W2J4"/>
<dbReference type="SMART" id="SM00869">
    <property type="entry name" value="Autotransporter"/>
    <property type="match status" value="1"/>
</dbReference>
<dbReference type="PANTHER" id="PTHR35037">
    <property type="entry name" value="C-TERMINAL REGION OF AIDA-LIKE PROTEIN"/>
    <property type="match status" value="1"/>
</dbReference>
<dbReference type="HOGENOM" id="CLU_007596_2_0_5"/>
<dbReference type="Gene3D" id="2.40.128.130">
    <property type="entry name" value="Autotransporter beta-domain"/>
    <property type="match status" value="1"/>
</dbReference>
<dbReference type="InterPro" id="IPR011050">
    <property type="entry name" value="Pectin_lyase_fold/virulence"/>
</dbReference>
<dbReference type="PROSITE" id="PS51208">
    <property type="entry name" value="AUTOTRANSPORTER"/>
    <property type="match status" value="1"/>
</dbReference>
<accession>A0A067W2J4</accession>
<evidence type="ECO:0000259" key="3">
    <source>
        <dbReference type="PROSITE" id="PS51208"/>
    </source>
</evidence>
<dbReference type="eggNOG" id="COG3468">
    <property type="taxonomic scope" value="Bacteria"/>
</dbReference>
<evidence type="ECO:0000256" key="2">
    <source>
        <dbReference type="SAM" id="SignalP"/>
    </source>
</evidence>
<reference evidence="4 5" key="1">
    <citation type="submission" date="2012-04" db="EMBL/GenBank/DDBJ databases">
        <title>The Genome Sequence of Bartonella koehlerae C-29.</title>
        <authorList>
            <consortium name="The Broad Institute Genome Sequencing Platform"/>
            <consortium name="The Broad Institute Genome Sequencing Center for Infectious Disease"/>
            <person name="Feldgarden M."/>
            <person name="Kirby J."/>
            <person name="Kosoy M."/>
            <person name="Birtles R."/>
            <person name="Probert W.S."/>
            <person name="Chiaraviglio L."/>
            <person name="Walker B."/>
            <person name="Young S.K."/>
            <person name="Zeng Q."/>
            <person name="Gargeya S."/>
            <person name="Fitzgerald M."/>
            <person name="Haas B."/>
            <person name="Abouelleil A."/>
            <person name="Alvarado L."/>
            <person name="Arachchi H.M."/>
            <person name="Berlin A.M."/>
            <person name="Chapman S.B."/>
            <person name="Goldberg J."/>
            <person name="Griggs A."/>
            <person name="Gujja S."/>
            <person name="Hansen M."/>
            <person name="Howarth C."/>
            <person name="Imamovic A."/>
            <person name="Larimer J."/>
            <person name="McCowen C."/>
            <person name="Montmayeur A."/>
            <person name="Murphy C."/>
            <person name="Neiman D."/>
            <person name="Pearson M."/>
            <person name="Priest M."/>
            <person name="Roberts A."/>
            <person name="Saif S."/>
            <person name="Shea T."/>
            <person name="Sisk P."/>
            <person name="Sykes S."/>
            <person name="Wortman J."/>
            <person name="Nusbaum C."/>
            <person name="Birren B."/>
        </authorList>
    </citation>
    <scope>NUCLEOTIDE SEQUENCE [LARGE SCALE GENOMIC DNA]</scope>
    <source>
        <strain evidence="4 5">C-29</strain>
    </source>
</reference>
<dbReference type="STRING" id="1134510.O9A_01459"/>
<feature type="chain" id="PRO_5001647755" evidence="2">
    <location>
        <begin position="25"/>
        <end position="978"/>
    </location>
</feature>
<feature type="signal peptide" evidence="2">
    <location>
        <begin position="1"/>
        <end position="24"/>
    </location>
</feature>
<dbReference type="Proteomes" id="UP000027015">
    <property type="component" value="Unassembled WGS sequence"/>
</dbReference>
<sequence length="978" mass="105643">MIKIFKSHLSLCAFTTAIFFFVHNADARVETSGNGGFSCNKSNSSYWCNDGKCWCNHGGWHEVSGKTYHKTVKSIAGNPENSSESSENVSGNASGVPRAVAIEVSKEKTHVKASDITVSGEGKEGFWDYGVKVKEGTVILINSTLRNVVVGIANKYGVVEMQGGSINAFRIGVNAIGEELGVSSTEKENSSVGGAMVFPSEKPQLENTQIVASGQTPIGKRTVVSLKNTNIKTGKKAISLLSDKGAHIKMNGGMIDFTDGIGIETGREGKVFLRDVSIVGKGTQEPEVDVHSVNSAFYMSGSDGYLDVSGGHLDIASAHGLLMLRRDNHAYIDNVTFIVNSDAFYGMHFLGEIVSDSGKKAIFPGKAAVHLKKTTFTVPNSVALYSSKFDTLVKLSQDSKISGDLLLRAEDNSTVDVLADASILVGGARVDESSLANLRLTNNSKWILSRPQQEKLQALDSPEESSISALHLIDSSLLFEKTGSHISDGYQTLRIGKGVGTVYSVKGDVNFYLNTYLDKGGDLKDQKTDRLLIHGDIDGQTTVHVQSVSGSPGGFTGSGGNNQGISIIQVSGAAEKDSFQLSGGYVALNGLPYKYRLYAYGPKSELGKANSAQRLVEGKGDFWDFRLENQYVKPTVPTDGFDFPERSDGFILPERIVRSVVPQVPTYLLLPNSLFHVGLMDIGNQNKQLETLRMNAGGMLEIHENPALFLRGYGGHYRYASDLSALEYGYGGYLRYNAVKAGILLKTLESADNVVSFGVMGSYGKLSLQPKNVKHSEESAFDKWSVTAYSTLQHDAGFYVDGLLSYGLFKGDVVTLARGKTATLKSKPLSVSLTGGQSFATGYEGFVVDPQVQVVYQNLQFDKARDIDNFDIEMGKLDQWVARVGGRLSKAPTGSEGINATSFYGKLYLVHGFRKKQSVHFKDAFRLGAFGSSLEAGLGFNARLSPKFVLHGDVVYQQKLTKAGFSGASFSGGLRYQF</sequence>
<protein>
    <submittedName>
        <fullName evidence="4">Outer membrane autotransporter barrel domain-containing protein</fullName>
    </submittedName>
</protein>
<name>A0A067W2J4_9HYPH</name>
<dbReference type="InterPro" id="IPR036709">
    <property type="entry name" value="Autotransporte_beta_dom_sf"/>
</dbReference>
<dbReference type="InterPro" id="IPR051551">
    <property type="entry name" value="Autotransporter_adhesion"/>
</dbReference>
<dbReference type="EMBL" id="AHPL01000013">
    <property type="protein sequence ID" value="KEC54010.1"/>
    <property type="molecule type" value="Genomic_DNA"/>
</dbReference>
<organism evidence="4 5">
    <name type="scientific">Bartonella koehlerae C-29</name>
    <dbReference type="NCBI Taxonomy" id="1134510"/>
    <lineage>
        <taxon>Bacteria</taxon>
        <taxon>Pseudomonadati</taxon>
        <taxon>Pseudomonadota</taxon>
        <taxon>Alphaproteobacteria</taxon>
        <taxon>Hyphomicrobiales</taxon>
        <taxon>Bartonellaceae</taxon>
        <taxon>Bartonella</taxon>
    </lineage>
</organism>
<evidence type="ECO:0000313" key="5">
    <source>
        <dbReference type="Proteomes" id="UP000027015"/>
    </source>
</evidence>
<dbReference type="InterPro" id="IPR012332">
    <property type="entry name" value="Autotransporter_pectin_lyase_C"/>
</dbReference>
<dbReference type="SUPFAM" id="SSF51126">
    <property type="entry name" value="Pectin lyase-like"/>
    <property type="match status" value="1"/>
</dbReference>